<comment type="caution">
    <text evidence="3">The sequence shown here is derived from an EMBL/GenBank/DDBJ whole genome shotgun (WGS) entry which is preliminary data.</text>
</comment>
<proteinExistence type="predicted"/>
<feature type="domain" description="Transglutaminase-like" evidence="2">
    <location>
        <begin position="119"/>
        <end position="180"/>
    </location>
</feature>
<organism evidence="3 4">
    <name type="scientific">Rhodohalobacter barkolensis</name>
    <dbReference type="NCBI Taxonomy" id="2053187"/>
    <lineage>
        <taxon>Bacteria</taxon>
        <taxon>Pseudomonadati</taxon>
        <taxon>Balneolota</taxon>
        <taxon>Balneolia</taxon>
        <taxon>Balneolales</taxon>
        <taxon>Balneolaceae</taxon>
        <taxon>Rhodohalobacter</taxon>
    </lineage>
</organism>
<evidence type="ECO:0000313" key="4">
    <source>
        <dbReference type="Proteomes" id="UP000233398"/>
    </source>
</evidence>
<dbReference type="Pfam" id="PF01841">
    <property type="entry name" value="Transglut_core"/>
    <property type="match status" value="1"/>
</dbReference>
<dbReference type="EMBL" id="PISP01000002">
    <property type="protein sequence ID" value="PKD43762.1"/>
    <property type="molecule type" value="Genomic_DNA"/>
</dbReference>
<evidence type="ECO:0000313" key="3">
    <source>
        <dbReference type="EMBL" id="PKD43762.1"/>
    </source>
</evidence>
<dbReference type="InterPro" id="IPR002931">
    <property type="entry name" value="Transglutaminase-like"/>
</dbReference>
<name>A0A2N0VHU9_9BACT</name>
<protein>
    <recommendedName>
        <fullName evidence="2">Transglutaminase-like domain-containing protein</fullName>
    </recommendedName>
</protein>
<dbReference type="OrthoDB" id="1523787at2"/>
<evidence type="ECO:0000256" key="1">
    <source>
        <dbReference type="SAM" id="MobiDB-lite"/>
    </source>
</evidence>
<evidence type="ECO:0000259" key="2">
    <source>
        <dbReference type="SMART" id="SM00460"/>
    </source>
</evidence>
<reference evidence="3 4" key="1">
    <citation type="submission" date="2017-11" db="EMBL/GenBank/DDBJ databases">
        <title>Rhodohalobacter 15182 sp. nov., isolated from a salt lake.</title>
        <authorList>
            <person name="Han S."/>
        </authorList>
    </citation>
    <scope>NUCLEOTIDE SEQUENCE [LARGE SCALE GENOMIC DNA]</scope>
    <source>
        <strain evidence="3 4">15182</strain>
    </source>
</reference>
<sequence length="238" mass="26198">MNLPTIHTERVPNSPIPGNNGRASHHRDGSAFFTRVAYPGLDGVLSEIKRLVDEGKGDPAVRSKAIEITQNIPADPRTGLPNRRNYGKIADAVYSWMKKNIAYVNDPDGIEWLQTASKTLELGFGDCDDQSVLAGALLSSIGVPVRFRVVKANPKKKEAYSHVYLQYHDKNSWKGFDPTLHTKAGDELADHQIFGSQKVDLSDGLPGVQNIKPIIGLSVVVGITYLAYRQYTLTNKTN</sequence>
<dbReference type="AlphaFoldDB" id="A0A2N0VHU9"/>
<feature type="region of interest" description="Disordered" evidence="1">
    <location>
        <begin position="1"/>
        <end position="26"/>
    </location>
</feature>
<keyword evidence="4" id="KW-1185">Reference proteome</keyword>
<dbReference type="SUPFAM" id="SSF54001">
    <property type="entry name" value="Cysteine proteinases"/>
    <property type="match status" value="1"/>
</dbReference>
<dbReference type="InterPro" id="IPR038765">
    <property type="entry name" value="Papain-like_cys_pep_sf"/>
</dbReference>
<accession>A0A2N0VHU9</accession>
<dbReference type="SMART" id="SM00460">
    <property type="entry name" value="TGc"/>
    <property type="match status" value="1"/>
</dbReference>
<dbReference type="RefSeq" id="WP_101073302.1">
    <property type="nucleotide sequence ID" value="NZ_PISP01000002.1"/>
</dbReference>
<dbReference type="Gene3D" id="3.10.620.30">
    <property type="match status" value="1"/>
</dbReference>
<gene>
    <name evidence="3" type="ORF">CWD77_09390</name>
</gene>
<dbReference type="Proteomes" id="UP000233398">
    <property type="component" value="Unassembled WGS sequence"/>
</dbReference>